<evidence type="ECO:0000256" key="1">
    <source>
        <dbReference type="ARBA" id="ARBA00004831"/>
    </source>
</evidence>
<dbReference type="NCBIfam" id="TIGR03383">
    <property type="entry name" value="urate_oxi"/>
    <property type="match status" value="1"/>
</dbReference>
<dbReference type="PANTHER" id="PTHR42874:SF1">
    <property type="entry name" value="URICASE"/>
    <property type="match status" value="1"/>
</dbReference>
<proteinExistence type="inferred from homology"/>
<evidence type="ECO:0000256" key="5">
    <source>
        <dbReference type="PIRNR" id="PIRNR000241"/>
    </source>
</evidence>
<evidence type="ECO:0000256" key="3">
    <source>
        <dbReference type="ARBA" id="ARBA00022631"/>
    </source>
</evidence>
<keyword evidence="3 5" id="KW-0659">Purine metabolism</keyword>
<keyword evidence="7" id="KW-1185">Reference proteome</keyword>
<dbReference type="Proteomes" id="UP001342826">
    <property type="component" value="Unassembled WGS sequence"/>
</dbReference>
<comment type="pathway">
    <text evidence="1 5">Purine metabolism; urate degradation; (S)-allantoin from urate: step 1/3.</text>
</comment>
<protein>
    <recommendedName>
        <fullName evidence="5">Uricase</fullName>
        <ecNumber evidence="5">1.7.3.3</ecNumber>
    </recommendedName>
    <alternativeName>
        <fullName evidence="5">Urate oxidase</fullName>
    </alternativeName>
</protein>
<name>A0ABU6P4K8_9BACI</name>
<dbReference type="EC" id="1.7.3.3" evidence="5"/>
<comment type="similarity">
    <text evidence="2 5">Belongs to the uricase family.</text>
</comment>
<evidence type="ECO:0000256" key="4">
    <source>
        <dbReference type="ARBA" id="ARBA00023002"/>
    </source>
</evidence>
<reference evidence="6 7" key="1">
    <citation type="submission" date="2023-03" db="EMBL/GenBank/DDBJ databases">
        <title>Bacillus Genome Sequencing.</title>
        <authorList>
            <person name="Dunlap C."/>
        </authorList>
    </citation>
    <scope>NUCLEOTIDE SEQUENCE [LARGE SCALE GENOMIC DNA]</scope>
    <source>
        <strain evidence="6 7">NRS-1717</strain>
    </source>
</reference>
<dbReference type="PANTHER" id="PTHR42874">
    <property type="entry name" value="URICASE"/>
    <property type="match status" value="1"/>
</dbReference>
<dbReference type="PIRSF" id="PIRSF000241">
    <property type="entry name" value="Urate_oxidase"/>
    <property type="match status" value="1"/>
</dbReference>
<dbReference type="InterPro" id="IPR002042">
    <property type="entry name" value="Uricase"/>
</dbReference>
<dbReference type="Pfam" id="PF01014">
    <property type="entry name" value="Uricase"/>
    <property type="match status" value="2"/>
</dbReference>
<sequence length="325" mass="36447">MTQARTMFYGKGDVYVFRTYANPLKGLKQIPESNFTEKHNTIFGMNAKVALKGEQFLTSFTEGDNSLVVATDSMKNFIQRHAASYEGSTLEGFLTYVCERFLDKYSHLDAVRLEAQEYAFDDIQVGTSEGIKTSDLVFRKSRNEYATATVEVARTASGTEVVDLSSGIADIQLIKVSGSSFYGYIIDEYTTLAEATDRPLYIFLNIGWKYESEQDAFGENAANYVAAEQVRDIAATVFHTLDNKSIQHLIYHIGLRILDRFPQLTEVNFGTNNRTWDTVVEGTEGFKGAVFTEPRPPFGFQGFSVHQEDLAREKASANSEYVSQV</sequence>
<evidence type="ECO:0000256" key="2">
    <source>
        <dbReference type="ARBA" id="ARBA00009760"/>
    </source>
</evidence>
<keyword evidence="4 5" id="KW-0560">Oxidoreductase</keyword>
<evidence type="ECO:0000313" key="6">
    <source>
        <dbReference type="EMBL" id="MED4404284.1"/>
    </source>
</evidence>
<dbReference type="RefSeq" id="WP_328014459.1">
    <property type="nucleotide sequence ID" value="NZ_JARTFQ010000018.1"/>
</dbReference>
<dbReference type="Gene3D" id="3.10.270.10">
    <property type="entry name" value="Urate Oxidase"/>
    <property type="match status" value="1"/>
</dbReference>
<accession>A0ABU6P4K8</accession>
<comment type="caution">
    <text evidence="6">The sequence shown here is derived from an EMBL/GenBank/DDBJ whole genome shotgun (WGS) entry which is preliminary data.</text>
</comment>
<comment type="function">
    <text evidence="5">Catalyzes the oxidation of uric acid to 5-hydroxyisourate, which is further processed to form (S)-allantoin.</text>
</comment>
<comment type="catalytic activity">
    <reaction evidence="5">
        <text>urate + O2 + H2O = 5-hydroxyisourate + H2O2</text>
        <dbReference type="Rhea" id="RHEA:21368"/>
        <dbReference type="ChEBI" id="CHEBI:15377"/>
        <dbReference type="ChEBI" id="CHEBI:15379"/>
        <dbReference type="ChEBI" id="CHEBI:16240"/>
        <dbReference type="ChEBI" id="CHEBI:17775"/>
        <dbReference type="ChEBI" id="CHEBI:18072"/>
        <dbReference type="EC" id="1.7.3.3"/>
    </reaction>
</comment>
<gene>
    <name evidence="6" type="primary">pucL</name>
    <name evidence="6" type="ORF">P9271_23915</name>
</gene>
<organism evidence="6 7">
    <name type="scientific">Metabacillus fastidiosus</name>
    <dbReference type="NCBI Taxonomy" id="1458"/>
    <lineage>
        <taxon>Bacteria</taxon>
        <taxon>Bacillati</taxon>
        <taxon>Bacillota</taxon>
        <taxon>Bacilli</taxon>
        <taxon>Bacillales</taxon>
        <taxon>Bacillaceae</taxon>
        <taxon>Metabacillus</taxon>
    </lineage>
</organism>
<evidence type="ECO:0000313" key="7">
    <source>
        <dbReference type="Proteomes" id="UP001342826"/>
    </source>
</evidence>
<dbReference type="SUPFAM" id="SSF55620">
    <property type="entry name" value="Tetrahydrobiopterin biosynthesis enzymes-like"/>
    <property type="match status" value="2"/>
</dbReference>
<dbReference type="EMBL" id="JARTFS010000043">
    <property type="protein sequence ID" value="MED4404284.1"/>
    <property type="molecule type" value="Genomic_DNA"/>
</dbReference>